<accession>A0A8C6U0U0</accession>
<organism evidence="2 3">
    <name type="scientific">Neogobius melanostomus</name>
    <name type="common">round goby</name>
    <dbReference type="NCBI Taxonomy" id="47308"/>
    <lineage>
        <taxon>Eukaryota</taxon>
        <taxon>Metazoa</taxon>
        <taxon>Chordata</taxon>
        <taxon>Craniata</taxon>
        <taxon>Vertebrata</taxon>
        <taxon>Euteleostomi</taxon>
        <taxon>Actinopterygii</taxon>
        <taxon>Neopterygii</taxon>
        <taxon>Teleostei</taxon>
        <taxon>Neoteleostei</taxon>
        <taxon>Acanthomorphata</taxon>
        <taxon>Gobiaria</taxon>
        <taxon>Gobiiformes</taxon>
        <taxon>Gobioidei</taxon>
        <taxon>Gobiidae</taxon>
        <taxon>Benthophilinae</taxon>
        <taxon>Neogobiini</taxon>
        <taxon>Neogobius</taxon>
    </lineage>
</organism>
<evidence type="ECO:0000256" key="1">
    <source>
        <dbReference type="SAM" id="Phobius"/>
    </source>
</evidence>
<dbReference type="Gene3D" id="2.30.30.140">
    <property type="match status" value="1"/>
</dbReference>
<proteinExistence type="predicted"/>
<reference evidence="2" key="2">
    <citation type="submission" date="2025-09" db="UniProtKB">
        <authorList>
            <consortium name="Ensembl"/>
        </authorList>
    </citation>
    <scope>IDENTIFICATION</scope>
</reference>
<keyword evidence="1" id="KW-1133">Transmembrane helix</keyword>
<keyword evidence="1" id="KW-0812">Transmembrane</keyword>
<dbReference type="AlphaFoldDB" id="A0A8C6U0U0"/>
<evidence type="ECO:0000313" key="3">
    <source>
        <dbReference type="Proteomes" id="UP000694523"/>
    </source>
</evidence>
<keyword evidence="1" id="KW-0472">Membrane</keyword>
<name>A0A8C6U0U0_9GOBI</name>
<sequence length="76" mass="8648">MEELAVEVRGSNGAYYKVKALPTLTLTLYWHFITLHAGHMAILSVALEIDAFRAKIAHKSHVFPMRRASIRASRRQ</sequence>
<reference evidence="2" key="1">
    <citation type="submission" date="2025-08" db="UniProtKB">
        <authorList>
            <consortium name="Ensembl"/>
        </authorList>
    </citation>
    <scope>IDENTIFICATION</scope>
</reference>
<feature type="transmembrane region" description="Helical" evidence="1">
    <location>
        <begin position="28"/>
        <end position="49"/>
    </location>
</feature>
<dbReference type="Ensembl" id="ENSNMLT00000031000.1">
    <property type="protein sequence ID" value="ENSNMLP00000027750.1"/>
    <property type="gene ID" value="ENSNMLG00000017677.1"/>
</dbReference>
<evidence type="ECO:0000313" key="2">
    <source>
        <dbReference type="Ensembl" id="ENSNMLP00000027750.1"/>
    </source>
</evidence>
<dbReference type="Proteomes" id="UP000694523">
    <property type="component" value="Unplaced"/>
</dbReference>
<protein>
    <submittedName>
        <fullName evidence="2">Uncharacterized protein</fullName>
    </submittedName>
</protein>
<keyword evidence="3" id="KW-1185">Reference proteome</keyword>